<evidence type="ECO:0000259" key="4">
    <source>
        <dbReference type="Pfam" id="PF01464"/>
    </source>
</evidence>
<sequence length="326" mass="34636">MRAILLISAALISGSCATEAGARPSEKSSRTAEVIVMSTAAAPTKRQGGIPLTTGTDPDGGELVQTLASAPLPPAFKTHDLSRRWVAFEMASSFAASALPVATETRDSDPFAHVGVATIPTDSGLSAAPIAIPQWMNGGAAFATAPRRISARCPAYGYQPAGFLDAGTELRRSGYYGMMSSIACEYGIPVGLFDAMIIRESRYDAGVFSPKRAFGLTQLMPDTAAGLGVNRYDVEQNLRGGALYLRQQLDRFGQVHLALAAYNAGPGRIRNGALPRIAETQAYVENVLLNWRRLLGFTPPNLSQDVRALSGMQRPTIARAATVTLY</sequence>
<dbReference type="EMBL" id="JAASQV010000006">
    <property type="protein sequence ID" value="NIJ67211.1"/>
    <property type="molecule type" value="Genomic_DNA"/>
</dbReference>
<evidence type="ECO:0000256" key="2">
    <source>
        <dbReference type="ARBA" id="ARBA00009387"/>
    </source>
</evidence>
<accession>A0A7X5ZXI5</accession>
<name>A0A7X5ZXI5_9SPHN</name>
<evidence type="ECO:0000256" key="1">
    <source>
        <dbReference type="ARBA" id="ARBA00007734"/>
    </source>
</evidence>
<feature type="chain" id="PRO_5031233647" description="Transglycosylase SLT domain-containing protein" evidence="3">
    <location>
        <begin position="21"/>
        <end position="326"/>
    </location>
</feature>
<dbReference type="SUPFAM" id="SSF53955">
    <property type="entry name" value="Lysozyme-like"/>
    <property type="match status" value="1"/>
</dbReference>
<proteinExistence type="inferred from homology"/>
<evidence type="ECO:0000313" key="5">
    <source>
        <dbReference type="EMBL" id="NIJ67211.1"/>
    </source>
</evidence>
<feature type="signal peptide" evidence="3">
    <location>
        <begin position="1"/>
        <end position="20"/>
    </location>
</feature>
<evidence type="ECO:0000256" key="3">
    <source>
        <dbReference type="SAM" id="SignalP"/>
    </source>
</evidence>
<keyword evidence="3" id="KW-0732">Signal</keyword>
<dbReference type="Gene3D" id="1.10.530.10">
    <property type="match status" value="1"/>
</dbReference>
<dbReference type="Pfam" id="PF01464">
    <property type="entry name" value="SLT"/>
    <property type="match status" value="1"/>
</dbReference>
<dbReference type="Proteomes" id="UP000564677">
    <property type="component" value="Unassembled WGS sequence"/>
</dbReference>
<dbReference type="PANTHER" id="PTHR37423">
    <property type="entry name" value="SOLUBLE LYTIC MUREIN TRANSGLYCOSYLASE-RELATED"/>
    <property type="match status" value="1"/>
</dbReference>
<dbReference type="InterPro" id="IPR008258">
    <property type="entry name" value="Transglycosylase_SLT_dom_1"/>
</dbReference>
<feature type="domain" description="Transglycosylase SLT" evidence="4">
    <location>
        <begin position="181"/>
        <end position="271"/>
    </location>
</feature>
<gene>
    <name evidence="5" type="ORF">FHR20_004193</name>
</gene>
<dbReference type="PANTHER" id="PTHR37423:SF2">
    <property type="entry name" value="MEMBRANE-BOUND LYTIC MUREIN TRANSGLYCOSYLASE C"/>
    <property type="match status" value="1"/>
</dbReference>
<protein>
    <recommendedName>
        <fullName evidence="4">Transglycosylase SLT domain-containing protein</fullName>
    </recommendedName>
</protein>
<organism evidence="5 6">
    <name type="scientific">Sphingomonas leidyi</name>
    <dbReference type="NCBI Taxonomy" id="68569"/>
    <lineage>
        <taxon>Bacteria</taxon>
        <taxon>Pseudomonadati</taxon>
        <taxon>Pseudomonadota</taxon>
        <taxon>Alphaproteobacteria</taxon>
        <taxon>Sphingomonadales</taxon>
        <taxon>Sphingomonadaceae</taxon>
        <taxon>Sphingomonas</taxon>
    </lineage>
</organism>
<keyword evidence="6" id="KW-1185">Reference proteome</keyword>
<comment type="caution">
    <text evidence="5">The sequence shown here is derived from an EMBL/GenBank/DDBJ whole genome shotgun (WGS) entry which is preliminary data.</text>
</comment>
<reference evidence="5 6" key="1">
    <citation type="submission" date="2020-03" db="EMBL/GenBank/DDBJ databases">
        <title>Genomic Encyclopedia of Type Strains, Phase IV (KMG-IV): sequencing the most valuable type-strain genomes for metagenomic binning, comparative biology and taxonomic classification.</title>
        <authorList>
            <person name="Goeker M."/>
        </authorList>
    </citation>
    <scope>NUCLEOTIDE SEQUENCE [LARGE SCALE GENOMIC DNA]</scope>
    <source>
        <strain evidence="5 6">DSM 4733</strain>
    </source>
</reference>
<comment type="similarity">
    <text evidence="2">Belongs to the virb1 family.</text>
</comment>
<evidence type="ECO:0000313" key="6">
    <source>
        <dbReference type="Proteomes" id="UP000564677"/>
    </source>
</evidence>
<dbReference type="PROSITE" id="PS51257">
    <property type="entry name" value="PROKAR_LIPOPROTEIN"/>
    <property type="match status" value="1"/>
</dbReference>
<dbReference type="InterPro" id="IPR023346">
    <property type="entry name" value="Lysozyme-like_dom_sf"/>
</dbReference>
<dbReference type="CDD" id="cd00254">
    <property type="entry name" value="LT-like"/>
    <property type="match status" value="1"/>
</dbReference>
<dbReference type="AlphaFoldDB" id="A0A7X5ZXI5"/>
<dbReference type="RefSeq" id="WP_277600216.1">
    <property type="nucleotide sequence ID" value="NZ_JAASQV010000006.1"/>
</dbReference>
<comment type="similarity">
    <text evidence="1">Belongs to the transglycosylase Slt family.</text>
</comment>